<feature type="compositionally biased region" description="Polar residues" evidence="1">
    <location>
        <begin position="40"/>
        <end position="49"/>
    </location>
</feature>
<evidence type="ECO:0000259" key="2">
    <source>
        <dbReference type="Pfam" id="PF13904"/>
    </source>
</evidence>
<feature type="region of interest" description="Disordered" evidence="1">
    <location>
        <begin position="1"/>
        <end position="24"/>
    </location>
</feature>
<feature type="compositionally biased region" description="Basic and acidic residues" evidence="1">
    <location>
        <begin position="145"/>
        <end position="224"/>
    </location>
</feature>
<feature type="compositionally biased region" description="Polar residues" evidence="1">
    <location>
        <begin position="1"/>
        <end position="18"/>
    </location>
</feature>
<sequence>MKSSFGDTASLVETSSAVHNPDSLCRSSQYRSCLFRSGSDFLSNPNLSSPKKRSTTSSTLEILQDAADSITCATDATTCNTEELISPEFRPKSSRSRFDKNPVPSGLTPIKQNDNDTKKLEAEQREREAKEKIKRNSEGYQNWLKQKEEHERRLREEKERRDELRSKRAEKERQKKAEEKEKAEEKFQEWRKAKDEAEKKAKQAAKEKRILEQKEAGKKREENEKKFKEWLKKVNETNPKESEDVFTNKPWVPPIPKSIPTKRKQNRPQSARPAGRPRSAIQSKPLIITRQSTCFVNWS</sequence>
<dbReference type="Pfam" id="PF13904">
    <property type="entry name" value="CCDC34"/>
    <property type="match status" value="1"/>
</dbReference>
<dbReference type="Proteomes" id="UP001158576">
    <property type="component" value="Chromosome PAR"/>
</dbReference>
<protein>
    <submittedName>
        <fullName evidence="3">Oidioi.mRNA.OKI2018_I69.PAR.g10222.t1.cds</fullName>
    </submittedName>
</protein>
<dbReference type="EMBL" id="OU015568">
    <property type="protein sequence ID" value="CAG5082858.1"/>
    <property type="molecule type" value="Genomic_DNA"/>
</dbReference>
<name>A0ABN7RPK1_OIKDI</name>
<keyword evidence="4" id="KW-1185">Reference proteome</keyword>
<evidence type="ECO:0000313" key="4">
    <source>
        <dbReference type="Proteomes" id="UP001158576"/>
    </source>
</evidence>
<feature type="region of interest" description="Disordered" evidence="1">
    <location>
        <begin position="83"/>
        <end position="224"/>
    </location>
</feature>
<feature type="compositionally biased region" description="Basic and acidic residues" evidence="1">
    <location>
        <begin position="113"/>
        <end position="137"/>
    </location>
</feature>
<feature type="region of interest" description="Disordered" evidence="1">
    <location>
        <begin position="39"/>
        <end position="59"/>
    </location>
</feature>
<dbReference type="InterPro" id="IPR025259">
    <property type="entry name" value="CCDC34/181"/>
</dbReference>
<feature type="domain" description="Coiled-coil" evidence="2">
    <location>
        <begin position="111"/>
        <end position="237"/>
    </location>
</feature>
<proteinExistence type="predicted"/>
<evidence type="ECO:0000256" key="1">
    <source>
        <dbReference type="SAM" id="MobiDB-lite"/>
    </source>
</evidence>
<gene>
    <name evidence="3" type="ORF">OKIOD_LOCUS1780</name>
</gene>
<reference evidence="3 4" key="1">
    <citation type="submission" date="2021-04" db="EMBL/GenBank/DDBJ databases">
        <authorList>
            <person name="Bliznina A."/>
        </authorList>
    </citation>
    <scope>NUCLEOTIDE SEQUENCE [LARGE SCALE GENOMIC DNA]</scope>
</reference>
<organism evidence="3 4">
    <name type="scientific">Oikopleura dioica</name>
    <name type="common">Tunicate</name>
    <dbReference type="NCBI Taxonomy" id="34765"/>
    <lineage>
        <taxon>Eukaryota</taxon>
        <taxon>Metazoa</taxon>
        <taxon>Chordata</taxon>
        <taxon>Tunicata</taxon>
        <taxon>Appendicularia</taxon>
        <taxon>Copelata</taxon>
        <taxon>Oikopleuridae</taxon>
        <taxon>Oikopleura</taxon>
    </lineage>
</organism>
<accession>A0ABN7RPK1</accession>
<feature type="region of interest" description="Disordered" evidence="1">
    <location>
        <begin position="238"/>
        <end position="286"/>
    </location>
</feature>
<evidence type="ECO:0000313" key="3">
    <source>
        <dbReference type="EMBL" id="CAG5082858.1"/>
    </source>
</evidence>